<organism evidence="2 3">
    <name type="scientific">Faecalicatena fissicatena</name>
    <dbReference type="NCBI Taxonomy" id="290055"/>
    <lineage>
        <taxon>Bacteria</taxon>
        <taxon>Bacillati</taxon>
        <taxon>Bacillota</taxon>
        <taxon>Clostridia</taxon>
        <taxon>Lachnospirales</taxon>
        <taxon>Lachnospiraceae</taxon>
        <taxon>Faecalicatena</taxon>
    </lineage>
</organism>
<dbReference type="RefSeq" id="WP_138302666.1">
    <property type="nucleotide sequence ID" value="NZ_JACLYY010000008.1"/>
</dbReference>
<feature type="transmembrane region" description="Helical" evidence="1">
    <location>
        <begin position="168"/>
        <end position="197"/>
    </location>
</feature>
<evidence type="ECO:0008006" key="4">
    <source>
        <dbReference type="Google" id="ProtNLM"/>
    </source>
</evidence>
<dbReference type="Pfam" id="PF05857">
    <property type="entry name" value="TraX"/>
    <property type="match status" value="1"/>
</dbReference>
<keyword evidence="1" id="KW-1133">Transmembrane helix</keyword>
<proteinExistence type="predicted"/>
<protein>
    <recommendedName>
        <fullName evidence="4">TraX protein</fullName>
    </recommendedName>
</protein>
<dbReference type="Proteomes" id="UP000716906">
    <property type="component" value="Unassembled WGS sequence"/>
</dbReference>
<dbReference type="InterPro" id="IPR008875">
    <property type="entry name" value="TraX"/>
</dbReference>
<sequence>MERTKIKELLRALLQRASVFDSFSLKCVAILCMAADHTGRILFPGEENLIRIGRLAFPIFAFLLAEGFFHTRDRYRYLARLGIFALLSEIPFDLAFFQTVWYPQRQNVFFTLFISVALMAVLERSREWPERILEIFIAMWFAEALGADYGFRGVLLVLIFYIGRARPWAGLALAGAWNFLWQSAVQRFGALAVIPIALYNGKKGRGMKYFFYIFYPAHLLLLCLIRYVR</sequence>
<accession>A0ABS2E9Q4</accession>
<evidence type="ECO:0000256" key="1">
    <source>
        <dbReference type="SAM" id="Phobius"/>
    </source>
</evidence>
<feature type="transmembrane region" description="Helical" evidence="1">
    <location>
        <begin position="209"/>
        <end position="228"/>
    </location>
</feature>
<evidence type="ECO:0000313" key="3">
    <source>
        <dbReference type="Proteomes" id="UP000716906"/>
    </source>
</evidence>
<feature type="transmembrane region" description="Helical" evidence="1">
    <location>
        <begin position="135"/>
        <end position="162"/>
    </location>
</feature>
<feature type="transmembrane region" description="Helical" evidence="1">
    <location>
        <begin position="81"/>
        <end position="101"/>
    </location>
</feature>
<dbReference type="EMBL" id="JACLYY010000008">
    <property type="protein sequence ID" value="MBM6738345.1"/>
    <property type="molecule type" value="Genomic_DNA"/>
</dbReference>
<evidence type="ECO:0000313" key="2">
    <source>
        <dbReference type="EMBL" id="MBM6738345.1"/>
    </source>
</evidence>
<gene>
    <name evidence="2" type="ORF">H7U36_09590</name>
</gene>
<name>A0ABS2E9Q4_9FIRM</name>
<feature type="transmembrane region" description="Helical" evidence="1">
    <location>
        <begin position="49"/>
        <end position="69"/>
    </location>
</feature>
<keyword evidence="3" id="KW-1185">Reference proteome</keyword>
<keyword evidence="1" id="KW-0472">Membrane</keyword>
<reference evidence="2 3" key="1">
    <citation type="journal article" date="2021" name="Sci. Rep.">
        <title>The distribution of antibiotic resistance genes in chicken gut microbiota commensals.</title>
        <authorList>
            <person name="Juricova H."/>
            <person name="Matiasovicova J."/>
            <person name="Kubasova T."/>
            <person name="Cejkova D."/>
            <person name="Rychlik I."/>
        </authorList>
    </citation>
    <scope>NUCLEOTIDE SEQUENCE [LARGE SCALE GENOMIC DNA]</scope>
    <source>
        <strain evidence="2 3">An773</strain>
    </source>
</reference>
<keyword evidence="1" id="KW-0812">Transmembrane</keyword>
<feature type="transmembrane region" description="Helical" evidence="1">
    <location>
        <begin position="20"/>
        <end position="43"/>
    </location>
</feature>
<comment type="caution">
    <text evidence="2">The sequence shown here is derived from an EMBL/GenBank/DDBJ whole genome shotgun (WGS) entry which is preliminary data.</text>
</comment>